<evidence type="ECO:0000313" key="1">
    <source>
        <dbReference type="EMBL" id="KAL2865193.1"/>
    </source>
</evidence>
<comment type="caution">
    <text evidence="1">The sequence shown here is derived from an EMBL/GenBank/DDBJ whole genome shotgun (WGS) entry which is preliminary data.</text>
</comment>
<proteinExistence type="predicted"/>
<dbReference type="Pfam" id="PF04031">
    <property type="entry name" value="Las1"/>
    <property type="match status" value="1"/>
</dbReference>
<dbReference type="PANTHER" id="PTHR15002:SF0">
    <property type="entry name" value="RIBOSOMAL BIOGENESIS PROTEIN LAS1L"/>
    <property type="match status" value="1"/>
</dbReference>
<dbReference type="EMBL" id="JBFXLQ010000034">
    <property type="protein sequence ID" value="KAL2865193.1"/>
    <property type="molecule type" value="Genomic_DNA"/>
</dbReference>
<reference evidence="1 2" key="1">
    <citation type="submission" date="2024-07" db="EMBL/GenBank/DDBJ databases">
        <title>Section-level genome sequencing and comparative genomics of Aspergillus sections Usti and Cavernicolus.</title>
        <authorList>
            <consortium name="Lawrence Berkeley National Laboratory"/>
            <person name="Nybo J.L."/>
            <person name="Vesth T.C."/>
            <person name="Theobald S."/>
            <person name="Frisvad J.C."/>
            <person name="Larsen T.O."/>
            <person name="Kjaerboelling I."/>
            <person name="Rothschild-Mancinelli K."/>
            <person name="Lyhne E.K."/>
            <person name="Kogle M.E."/>
            <person name="Barry K."/>
            <person name="Clum A."/>
            <person name="Na H."/>
            <person name="Ledsgaard L."/>
            <person name="Lin J."/>
            <person name="Lipzen A."/>
            <person name="Kuo A."/>
            <person name="Riley R."/>
            <person name="Mondo S."/>
            <person name="Labutti K."/>
            <person name="Haridas S."/>
            <person name="Pangalinan J."/>
            <person name="Salamov A.A."/>
            <person name="Simmons B.A."/>
            <person name="Magnuson J.K."/>
            <person name="Chen J."/>
            <person name="Drula E."/>
            <person name="Henrissat B."/>
            <person name="Wiebenga A."/>
            <person name="Lubbers R.J."/>
            <person name="Gomes A.C."/>
            <person name="Macurrencykelacurrency M.R."/>
            <person name="Stajich J."/>
            <person name="Grigoriev I.V."/>
            <person name="Mortensen U.H."/>
            <person name="De Vries R.P."/>
            <person name="Baker S.E."/>
            <person name="Andersen M.R."/>
        </authorList>
    </citation>
    <scope>NUCLEOTIDE SEQUENCE [LARGE SCALE GENOMIC DNA]</scope>
    <source>
        <strain evidence="1 2">CBS 449.75</strain>
    </source>
</reference>
<organism evidence="1 2">
    <name type="scientific">Aspergillus lucknowensis</name>
    <dbReference type="NCBI Taxonomy" id="176173"/>
    <lineage>
        <taxon>Eukaryota</taxon>
        <taxon>Fungi</taxon>
        <taxon>Dikarya</taxon>
        <taxon>Ascomycota</taxon>
        <taxon>Pezizomycotina</taxon>
        <taxon>Eurotiomycetes</taxon>
        <taxon>Eurotiomycetidae</taxon>
        <taxon>Eurotiales</taxon>
        <taxon>Aspergillaceae</taxon>
        <taxon>Aspergillus</taxon>
        <taxon>Aspergillus subgen. Nidulantes</taxon>
    </lineage>
</organism>
<dbReference type="Proteomes" id="UP001610432">
    <property type="component" value="Unassembled WGS sequence"/>
</dbReference>
<dbReference type="PANTHER" id="PTHR15002">
    <property type="entry name" value="RIBOSOMAL BIOGENESIS PROTEIN LAS1L"/>
    <property type="match status" value="1"/>
</dbReference>
<dbReference type="InterPro" id="IPR007174">
    <property type="entry name" value="Las1"/>
</dbReference>
<name>A0ABR4LKW9_9EURO</name>
<protein>
    <submittedName>
        <fullName evidence="1">Las1-like-domain-containing protein</fullName>
    </submittedName>
</protein>
<sequence>MAKVIFTPWKHRSELLAVRGQFYPAPEYDGPDMRPWACATVGAWKLRGNLPHPVEATALLTDAILHDDARKNSVFSIRATYSAAFCRFVTGLVDSKLYTGGARKTMFARAMELGLPASFVELRHEATHRELPSLTVLRNSTQRSLEWLWDFYWGRADTWTGMQAACAIGPPVLDDGSGVDGEEALRRSLRGLLGSVDGEGLAGDGAGAGLSRKKRKVQRRLAGVADRVISILRTSEVGSVALAQLLLREGILITKGRRLGDSFAEIITKWEPLLQMIAEGHPPFLATLIEMMVDELAFSTSPDPERDSYCEGVYTWLDHILRSTRWESQRRTVSYSYLLAVCEGSSNHWTSLLKKNIDTEGNKLPEIPPSRGLLSRQASDRDLTLQDLDEDLKTLSKYGWETADTWDSRPLGIA</sequence>
<dbReference type="RefSeq" id="XP_070884172.1">
    <property type="nucleotide sequence ID" value="XM_071033398.1"/>
</dbReference>
<keyword evidence="2" id="KW-1185">Reference proteome</keyword>
<accession>A0ABR4LKW9</accession>
<dbReference type="GeneID" id="98148470"/>
<gene>
    <name evidence="1" type="ORF">BJX67DRAFT_383184</name>
</gene>
<evidence type="ECO:0000313" key="2">
    <source>
        <dbReference type="Proteomes" id="UP001610432"/>
    </source>
</evidence>